<evidence type="ECO:0000256" key="4">
    <source>
        <dbReference type="ARBA" id="ARBA00022741"/>
    </source>
</evidence>
<keyword evidence="8" id="KW-0963">Cytoplasm</keyword>
<feature type="binding site" evidence="8 9">
    <location>
        <position position="59"/>
    </location>
    <ligand>
        <name>ATP</name>
        <dbReference type="ChEBI" id="CHEBI:30616"/>
    </ligand>
</feature>
<keyword evidence="13" id="KW-1185">Reference proteome</keyword>
<evidence type="ECO:0000256" key="10">
    <source>
        <dbReference type="RuleBase" id="RU004011"/>
    </source>
</evidence>
<evidence type="ECO:0000256" key="6">
    <source>
        <dbReference type="ARBA" id="ARBA00022840"/>
    </source>
</evidence>
<feature type="binding site" evidence="8 9">
    <location>
        <position position="104"/>
    </location>
    <ligand>
        <name>ATP</name>
        <dbReference type="ChEBI" id="CHEBI:30616"/>
    </ligand>
</feature>
<evidence type="ECO:0000259" key="11">
    <source>
        <dbReference type="SMART" id="SM00562"/>
    </source>
</evidence>
<evidence type="ECO:0000256" key="3">
    <source>
        <dbReference type="ARBA" id="ARBA00022679"/>
    </source>
</evidence>
<dbReference type="Pfam" id="PF00334">
    <property type="entry name" value="NDK"/>
    <property type="match status" value="1"/>
</dbReference>
<dbReference type="Proteomes" id="UP001596506">
    <property type="component" value="Unassembled WGS sequence"/>
</dbReference>
<keyword evidence="8" id="KW-0460">Magnesium</keyword>
<name>A0ABW2IX66_9GAMM</name>
<feature type="active site" description="Pros-phosphohistidine intermediate" evidence="8 9">
    <location>
        <position position="117"/>
    </location>
</feature>
<comment type="subunit">
    <text evidence="8">Homotetramer.</text>
</comment>
<keyword evidence="3 8" id="KW-0808">Transferase</keyword>
<keyword evidence="7 8" id="KW-0546">Nucleotide metabolism</keyword>
<comment type="cofactor">
    <cofactor evidence="8">
        <name>Mg(2+)</name>
        <dbReference type="ChEBI" id="CHEBI:18420"/>
    </cofactor>
</comment>
<evidence type="ECO:0000256" key="2">
    <source>
        <dbReference type="ARBA" id="ARBA00022553"/>
    </source>
</evidence>
<evidence type="ECO:0000313" key="13">
    <source>
        <dbReference type="Proteomes" id="UP001596506"/>
    </source>
</evidence>
<comment type="subcellular location">
    <subcellularLocation>
        <location evidence="8">Cytoplasm</location>
    </subcellularLocation>
</comment>
<evidence type="ECO:0000256" key="7">
    <source>
        <dbReference type="ARBA" id="ARBA00023080"/>
    </source>
</evidence>
<keyword evidence="2 8" id="KW-0597">Phosphoprotein</keyword>
<feature type="domain" description="Nucleoside diphosphate kinase-like" evidence="11">
    <location>
        <begin position="3"/>
        <end position="140"/>
    </location>
</feature>
<protein>
    <recommendedName>
        <fullName evidence="8">Nucleoside diphosphate kinase</fullName>
        <shortName evidence="8">NDK</shortName>
        <shortName evidence="8">NDP kinase</shortName>
        <ecNumber evidence="8">2.7.4.6</ecNumber>
    </recommendedName>
    <alternativeName>
        <fullName evidence="8">Nucleoside-2-P kinase</fullName>
    </alternativeName>
</protein>
<comment type="caution">
    <text evidence="12">The sequence shown here is derived from an EMBL/GenBank/DDBJ whole genome shotgun (WGS) entry which is preliminary data.</text>
</comment>
<feature type="binding site" evidence="8 9">
    <location>
        <position position="93"/>
    </location>
    <ligand>
        <name>ATP</name>
        <dbReference type="ChEBI" id="CHEBI:30616"/>
    </ligand>
</feature>
<comment type="catalytic activity">
    <reaction evidence="8">
        <text>a ribonucleoside 5'-diphosphate + ATP = a ribonucleoside 5'-triphosphate + ADP</text>
        <dbReference type="Rhea" id="RHEA:18113"/>
        <dbReference type="ChEBI" id="CHEBI:30616"/>
        <dbReference type="ChEBI" id="CHEBI:57930"/>
        <dbReference type="ChEBI" id="CHEBI:61557"/>
        <dbReference type="ChEBI" id="CHEBI:456216"/>
        <dbReference type="EC" id="2.7.4.6"/>
    </reaction>
</comment>
<organism evidence="12 13">
    <name type="scientific">Marinobacter aromaticivorans</name>
    <dbReference type="NCBI Taxonomy" id="1494078"/>
    <lineage>
        <taxon>Bacteria</taxon>
        <taxon>Pseudomonadati</taxon>
        <taxon>Pseudomonadota</taxon>
        <taxon>Gammaproteobacteria</taxon>
        <taxon>Pseudomonadales</taxon>
        <taxon>Marinobacteraceae</taxon>
        <taxon>Marinobacter</taxon>
    </lineage>
</organism>
<keyword evidence="5 8" id="KW-0418">Kinase</keyword>
<dbReference type="EMBL" id="JBHTBD010000004">
    <property type="protein sequence ID" value="MFC7295426.1"/>
    <property type="molecule type" value="Genomic_DNA"/>
</dbReference>
<dbReference type="Gene3D" id="3.30.70.141">
    <property type="entry name" value="Nucleoside diphosphate kinase-like domain"/>
    <property type="match status" value="1"/>
</dbReference>
<evidence type="ECO:0000256" key="1">
    <source>
        <dbReference type="ARBA" id="ARBA00008142"/>
    </source>
</evidence>
<dbReference type="SUPFAM" id="SSF54919">
    <property type="entry name" value="Nucleoside diphosphate kinase, NDK"/>
    <property type="match status" value="1"/>
</dbReference>
<dbReference type="RefSeq" id="WP_100688238.1">
    <property type="nucleotide sequence ID" value="NZ_JBHTBD010000004.1"/>
</dbReference>
<dbReference type="GO" id="GO:0004550">
    <property type="term" value="F:nucleoside diphosphate kinase activity"/>
    <property type="evidence" value="ECO:0007669"/>
    <property type="project" value="UniProtKB-EC"/>
</dbReference>
<feature type="binding site" evidence="8 9">
    <location>
        <position position="114"/>
    </location>
    <ligand>
        <name>ATP</name>
        <dbReference type="ChEBI" id="CHEBI:30616"/>
    </ligand>
</feature>
<evidence type="ECO:0000313" key="12">
    <source>
        <dbReference type="EMBL" id="MFC7295426.1"/>
    </source>
</evidence>
<dbReference type="CDD" id="cd04413">
    <property type="entry name" value="NDPk_I"/>
    <property type="match status" value="1"/>
</dbReference>
<sequence length="142" mass="15465">MATERTLSIIKPDAVAKNVIGEIYSRFEKAGLSIVAARMMHLTQEKAEGFYAEHRERPFFNDLVAFMTSGPVVVQVLEGEGAILKNRDLMGATNPKEADPGTIRADFASSIDANAVHGSDSAASAEREIAYFFNDNEICPRG</sequence>
<comment type="catalytic activity">
    <reaction evidence="8">
        <text>a 2'-deoxyribonucleoside 5'-diphosphate + ATP = a 2'-deoxyribonucleoside 5'-triphosphate + ADP</text>
        <dbReference type="Rhea" id="RHEA:44640"/>
        <dbReference type="ChEBI" id="CHEBI:30616"/>
        <dbReference type="ChEBI" id="CHEBI:61560"/>
        <dbReference type="ChEBI" id="CHEBI:73316"/>
        <dbReference type="ChEBI" id="CHEBI:456216"/>
        <dbReference type="EC" id="2.7.4.6"/>
    </reaction>
</comment>
<dbReference type="NCBIfam" id="NF001908">
    <property type="entry name" value="PRK00668.1"/>
    <property type="match status" value="1"/>
</dbReference>
<evidence type="ECO:0000256" key="5">
    <source>
        <dbReference type="ARBA" id="ARBA00022777"/>
    </source>
</evidence>
<comment type="function">
    <text evidence="8">Major role in the synthesis of nucleoside triphosphates other than ATP. The ATP gamma phosphate is transferred to the NDP beta phosphate via a ping-pong mechanism, using a phosphorylated active-site intermediate.</text>
</comment>
<dbReference type="PRINTS" id="PR01243">
    <property type="entry name" value="NUCDPKINASE"/>
</dbReference>
<dbReference type="HAMAP" id="MF_00451">
    <property type="entry name" value="NDP_kinase"/>
    <property type="match status" value="1"/>
</dbReference>
<evidence type="ECO:0000256" key="8">
    <source>
        <dbReference type="HAMAP-Rule" id="MF_00451"/>
    </source>
</evidence>
<dbReference type="InterPro" id="IPR034907">
    <property type="entry name" value="NDK-like_dom"/>
</dbReference>
<dbReference type="EC" id="2.7.4.6" evidence="8"/>
<proteinExistence type="inferred from homology"/>
<comment type="similarity">
    <text evidence="1 8 9 10">Belongs to the NDK family.</text>
</comment>
<dbReference type="InterPro" id="IPR036850">
    <property type="entry name" value="NDK-like_dom_sf"/>
</dbReference>
<feature type="binding site" evidence="8 9">
    <location>
        <position position="87"/>
    </location>
    <ligand>
        <name>ATP</name>
        <dbReference type="ChEBI" id="CHEBI:30616"/>
    </ligand>
</feature>
<dbReference type="PANTHER" id="PTHR46161">
    <property type="entry name" value="NUCLEOSIDE DIPHOSPHATE KINASE"/>
    <property type="match status" value="1"/>
</dbReference>
<keyword evidence="6 8" id="KW-0067">ATP-binding</keyword>
<dbReference type="InterPro" id="IPR001564">
    <property type="entry name" value="Nucleoside_diP_kinase"/>
</dbReference>
<accession>A0ABW2IX66</accession>
<dbReference type="PANTHER" id="PTHR46161:SF3">
    <property type="entry name" value="NUCLEOSIDE DIPHOSPHATE KINASE DDB_G0292928-RELATED"/>
    <property type="match status" value="1"/>
</dbReference>
<reference evidence="13" key="1">
    <citation type="journal article" date="2019" name="Int. J. Syst. Evol. Microbiol.">
        <title>The Global Catalogue of Microorganisms (GCM) 10K type strain sequencing project: providing services to taxonomists for standard genome sequencing and annotation.</title>
        <authorList>
            <consortium name="The Broad Institute Genomics Platform"/>
            <consortium name="The Broad Institute Genome Sequencing Center for Infectious Disease"/>
            <person name="Wu L."/>
            <person name="Ma J."/>
        </authorList>
    </citation>
    <scope>NUCLEOTIDE SEQUENCE [LARGE SCALE GENOMIC DNA]</scope>
    <source>
        <strain evidence="13">CCUG 60559</strain>
    </source>
</reference>
<gene>
    <name evidence="8 12" type="primary">ndk</name>
    <name evidence="12" type="ORF">ACFQQA_11900</name>
</gene>
<feature type="binding site" evidence="8 9">
    <location>
        <position position="11"/>
    </location>
    <ligand>
        <name>ATP</name>
        <dbReference type="ChEBI" id="CHEBI:30616"/>
    </ligand>
</feature>
<keyword evidence="4 8" id="KW-0547">Nucleotide-binding</keyword>
<evidence type="ECO:0000256" key="9">
    <source>
        <dbReference type="PROSITE-ProRule" id="PRU00706"/>
    </source>
</evidence>
<dbReference type="SMART" id="SM00562">
    <property type="entry name" value="NDK"/>
    <property type="match status" value="1"/>
</dbReference>
<dbReference type="PROSITE" id="PS51374">
    <property type="entry name" value="NDPK_LIKE"/>
    <property type="match status" value="1"/>
</dbReference>
<keyword evidence="8" id="KW-0479">Metal-binding</keyword>